<dbReference type="AlphaFoldDB" id="A0A3L7JGE3"/>
<dbReference type="InterPro" id="IPR001626">
    <property type="entry name" value="ABC_TroCD"/>
</dbReference>
<feature type="transmembrane region" description="Helical" evidence="7">
    <location>
        <begin position="96"/>
        <end position="116"/>
    </location>
</feature>
<keyword evidence="6" id="KW-0813">Transport</keyword>
<dbReference type="PANTHER" id="PTHR30477">
    <property type="entry name" value="ABC-TRANSPORTER METAL-BINDING PROTEIN"/>
    <property type="match status" value="1"/>
</dbReference>
<feature type="transmembrane region" description="Helical" evidence="7">
    <location>
        <begin position="18"/>
        <end position="38"/>
    </location>
</feature>
<dbReference type="PANTHER" id="PTHR30477:SF24">
    <property type="entry name" value="IRON TRANSPORT SYSTEM MEMBRANE PROTEIN HI_0359-RELATED"/>
    <property type="match status" value="1"/>
</dbReference>
<dbReference type="GO" id="GO:0010043">
    <property type="term" value="P:response to zinc ion"/>
    <property type="evidence" value="ECO:0007669"/>
    <property type="project" value="TreeGrafter"/>
</dbReference>
<comment type="similarity">
    <text evidence="2 6">Belongs to the ABC-3 integral membrane protein family.</text>
</comment>
<dbReference type="SUPFAM" id="SSF81345">
    <property type="entry name" value="ABC transporter involved in vitamin B12 uptake, BtuC"/>
    <property type="match status" value="1"/>
</dbReference>
<evidence type="ECO:0000256" key="6">
    <source>
        <dbReference type="RuleBase" id="RU003943"/>
    </source>
</evidence>
<accession>A0A3L7JGE3</accession>
<dbReference type="GO" id="GO:0071281">
    <property type="term" value="P:cellular response to iron ion"/>
    <property type="evidence" value="ECO:0007669"/>
    <property type="project" value="UniProtKB-ARBA"/>
</dbReference>
<dbReference type="FunFam" id="1.10.3470.10:FF:000003">
    <property type="entry name" value="Iron ABC transporter permease SitD"/>
    <property type="match status" value="1"/>
</dbReference>
<dbReference type="GO" id="GO:0043190">
    <property type="term" value="C:ATP-binding cassette (ABC) transporter complex"/>
    <property type="evidence" value="ECO:0007669"/>
    <property type="project" value="InterPro"/>
</dbReference>
<feature type="transmembrane region" description="Helical" evidence="7">
    <location>
        <begin position="136"/>
        <end position="153"/>
    </location>
</feature>
<dbReference type="Gene3D" id="1.10.3470.10">
    <property type="entry name" value="ABC transporter involved in vitamin B12 uptake, BtuC"/>
    <property type="match status" value="1"/>
</dbReference>
<evidence type="ECO:0000256" key="3">
    <source>
        <dbReference type="ARBA" id="ARBA00022692"/>
    </source>
</evidence>
<feature type="transmembrane region" description="Helical" evidence="7">
    <location>
        <begin position="223"/>
        <end position="240"/>
    </location>
</feature>
<organism evidence="8 9">
    <name type="scientific">Notoacmeibacter ruber</name>
    <dbReference type="NCBI Taxonomy" id="2670375"/>
    <lineage>
        <taxon>Bacteria</taxon>
        <taxon>Pseudomonadati</taxon>
        <taxon>Pseudomonadota</taxon>
        <taxon>Alphaproteobacteria</taxon>
        <taxon>Hyphomicrobiales</taxon>
        <taxon>Notoacmeibacteraceae</taxon>
        <taxon>Notoacmeibacter</taxon>
    </lineage>
</organism>
<reference evidence="8 9" key="1">
    <citation type="submission" date="2018-10" db="EMBL/GenBank/DDBJ databases">
        <title>Notoacmeibacter sp. M2BS9Y-3-1, whole genome shotgun sequence.</title>
        <authorList>
            <person name="Tuo L."/>
        </authorList>
    </citation>
    <scope>NUCLEOTIDE SEQUENCE [LARGE SCALE GENOMIC DNA]</scope>
    <source>
        <strain evidence="8 9">M2BS9Y-3-1</strain>
    </source>
</reference>
<keyword evidence="9" id="KW-1185">Reference proteome</keyword>
<feature type="transmembrane region" description="Helical" evidence="7">
    <location>
        <begin position="58"/>
        <end position="84"/>
    </location>
</feature>
<feature type="transmembrane region" description="Helical" evidence="7">
    <location>
        <begin position="246"/>
        <end position="269"/>
    </location>
</feature>
<dbReference type="InterPro" id="IPR037294">
    <property type="entry name" value="ABC_BtuC-like"/>
</dbReference>
<comment type="subcellular location">
    <subcellularLocation>
        <location evidence="6">Cell membrane</location>
        <topology evidence="6">Multi-pass membrane protein</topology>
    </subcellularLocation>
    <subcellularLocation>
        <location evidence="1">Membrane</location>
        <topology evidence="1">Multi-pass membrane protein</topology>
    </subcellularLocation>
</comment>
<evidence type="ECO:0000256" key="7">
    <source>
        <dbReference type="SAM" id="Phobius"/>
    </source>
</evidence>
<comment type="caution">
    <text evidence="8">The sequence shown here is derived from an EMBL/GenBank/DDBJ whole genome shotgun (WGS) entry which is preliminary data.</text>
</comment>
<evidence type="ECO:0000256" key="1">
    <source>
        <dbReference type="ARBA" id="ARBA00004141"/>
    </source>
</evidence>
<gene>
    <name evidence="8" type="ORF">D8780_10985</name>
</gene>
<sequence length="283" mass="29839">MFLTGLTEPFSYAFMQKAILTTLVVAVPMALLSCILVLRGWSLMGDAISHAVLPGVVLAWLAGLPLAFGAFCAAMVTALSAGYLQANSRIKPDTALGVIFAGMFGLGVVLFVAFPSGLHLTHILFGDMLGIRAADLWQAVVIGVLATAFLLLFRRDLELITFDEQHARAIGVPTRLMDTALLAAISILVVAALQAVGIILAVAFLITPGATAFLLVRSFSTMMILSAAMATFATLGGIWASYWLSASPAACIVLVMTAAFAAAFAREVLAEMTTARREKALSR</sequence>
<evidence type="ECO:0000256" key="4">
    <source>
        <dbReference type="ARBA" id="ARBA00022989"/>
    </source>
</evidence>
<protein>
    <submittedName>
        <fullName evidence="8">Metal ABC transporter permease</fullName>
    </submittedName>
</protein>
<dbReference type="Proteomes" id="UP000281094">
    <property type="component" value="Unassembled WGS sequence"/>
</dbReference>
<keyword evidence="5 7" id="KW-0472">Membrane</keyword>
<keyword evidence="3 6" id="KW-0812">Transmembrane</keyword>
<dbReference type="CDD" id="cd06550">
    <property type="entry name" value="TM_ABC_iron-siderophores_like"/>
    <property type="match status" value="1"/>
</dbReference>
<dbReference type="RefSeq" id="WP_121646528.1">
    <property type="nucleotide sequence ID" value="NZ_RCWN01000001.1"/>
</dbReference>
<evidence type="ECO:0000256" key="2">
    <source>
        <dbReference type="ARBA" id="ARBA00008034"/>
    </source>
</evidence>
<evidence type="ECO:0000313" key="9">
    <source>
        <dbReference type="Proteomes" id="UP000281094"/>
    </source>
</evidence>
<dbReference type="Pfam" id="PF00950">
    <property type="entry name" value="ABC-3"/>
    <property type="match status" value="1"/>
</dbReference>
<dbReference type="EMBL" id="RCWN01000001">
    <property type="protein sequence ID" value="RLQ89570.1"/>
    <property type="molecule type" value="Genomic_DNA"/>
</dbReference>
<evidence type="ECO:0000256" key="5">
    <source>
        <dbReference type="ARBA" id="ARBA00023136"/>
    </source>
</evidence>
<name>A0A3L7JGE3_9HYPH</name>
<keyword evidence="4 7" id="KW-1133">Transmembrane helix</keyword>
<dbReference type="GO" id="GO:0055085">
    <property type="term" value="P:transmembrane transport"/>
    <property type="evidence" value="ECO:0007669"/>
    <property type="project" value="InterPro"/>
</dbReference>
<proteinExistence type="inferred from homology"/>
<evidence type="ECO:0000313" key="8">
    <source>
        <dbReference type="EMBL" id="RLQ89570.1"/>
    </source>
</evidence>